<dbReference type="InterPro" id="IPR017974">
    <property type="entry name" value="Claudin_CS"/>
</dbReference>
<keyword evidence="3 8" id="KW-1003">Cell membrane</keyword>
<sequence length="214" mass="23585">MWRTVAQILGLLVSILGWVFVACTLAMDHWRVAQLGGQGGSSVVTVAWYWSNLWRDCYEDSTAVINCVEFKVLWTVKSHIQTVLGLLLTGLSLGLVGTVLAFFGMECTHIGGDQRTKDKLLITLSAFHLVGYQLVCLVSYLPLLFPYAGVSDAAGYCLYINRVMAAHFKCNFVCSYDIGTPLYLGLVGSLLIFLGCTLNCASTRRVTHPERFVS</sequence>
<comment type="function">
    <text evidence="8">Claudins function as major constituents of the tight junction complexes that regulate the permeability of epithelia.</text>
</comment>
<evidence type="ECO:0000313" key="9">
    <source>
        <dbReference type="Ensembl" id="ENSMMDP00005017506.1"/>
    </source>
</evidence>
<dbReference type="InterPro" id="IPR004031">
    <property type="entry name" value="PMP22/EMP/MP20/Claudin"/>
</dbReference>
<dbReference type="Pfam" id="PF00822">
    <property type="entry name" value="PMP22_Claudin"/>
    <property type="match status" value="1"/>
</dbReference>
<dbReference type="GeneTree" id="ENSGT00940000166809"/>
<dbReference type="PRINTS" id="PR01077">
    <property type="entry name" value="CLAUDIN"/>
</dbReference>
<dbReference type="GO" id="GO:0005923">
    <property type="term" value="C:bicellular tight junction"/>
    <property type="evidence" value="ECO:0007669"/>
    <property type="project" value="UniProtKB-SubCell"/>
</dbReference>
<evidence type="ECO:0000256" key="1">
    <source>
        <dbReference type="ARBA" id="ARBA00008295"/>
    </source>
</evidence>
<evidence type="ECO:0000256" key="8">
    <source>
        <dbReference type="RuleBase" id="RU060637"/>
    </source>
</evidence>
<comment type="subcellular location">
    <subcellularLocation>
        <location evidence="8">Cell junction</location>
        <location evidence="8">Tight junction</location>
    </subcellularLocation>
    <subcellularLocation>
        <location evidence="8">Cell membrane</location>
        <topology evidence="8">Multi-pass membrane protein</topology>
    </subcellularLocation>
</comment>
<dbReference type="InParanoid" id="A0A667Y854"/>
<dbReference type="Ensembl" id="ENSMMDT00005017943.1">
    <property type="protein sequence ID" value="ENSMMDP00005017506.1"/>
    <property type="gene ID" value="ENSMMDG00005008788.1"/>
</dbReference>
<organism evidence="9 10">
    <name type="scientific">Myripristis murdjan</name>
    <name type="common">pinecone soldierfish</name>
    <dbReference type="NCBI Taxonomy" id="586833"/>
    <lineage>
        <taxon>Eukaryota</taxon>
        <taxon>Metazoa</taxon>
        <taxon>Chordata</taxon>
        <taxon>Craniata</taxon>
        <taxon>Vertebrata</taxon>
        <taxon>Euteleostomi</taxon>
        <taxon>Actinopterygii</taxon>
        <taxon>Neopterygii</taxon>
        <taxon>Teleostei</taxon>
        <taxon>Neoteleostei</taxon>
        <taxon>Acanthomorphata</taxon>
        <taxon>Holocentriformes</taxon>
        <taxon>Holocentridae</taxon>
        <taxon>Myripristis</taxon>
    </lineage>
</organism>
<dbReference type="PANTHER" id="PTHR12002">
    <property type="entry name" value="CLAUDIN"/>
    <property type="match status" value="1"/>
</dbReference>
<dbReference type="InterPro" id="IPR006187">
    <property type="entry name" value="Claudin"/>
</dbReference>
<proteinExistence type="inferred from homology"/>
<name>A0A667Y854_9TELE</name>
<evidence type="ECO:0000313" key="10">
    <source>
        <dbReference type="Proteomes" id="UP000472263"/>
    </source>
</evidence>
<keyword evidence="7 8" id="KW-0472">Membrane</keyword>
<reference evidence="9" key="2">
    <citation type="submission" date="2025-08" db="UniProtKB">
        <authorList>
            <consortium name="Ensembl"/>
        </authorList>
    </citation>
    <scope>IDENTIFICATION</scope>
</reference>
<feature type="transmembrane region" description="Helical" evidence="8">
    <location>
        <begin position="182"/>
        <end position="201"/>
    </location>
</feature>
<dbReference type="PROSITE" id="PS01346">
    <property type="entry name" value="CLAUDIN"/>
    <property type="match status" value="1"/>
</dbReference>
<comment type="similarity">
    <text evidence="1 8">Belongs to the claudin family.</text>
</comment>
<dbReference type="GO" id="GO:0005886">
    <property type="term" value="C:plasma membrane"/>
    <property type="evidence" value="ECO:0007669"/>
    <property type="project" value="UniProtKB-SubCell"/>
</dbReference>
<keyword evidence="4 8" id="KW-0812">Transmembrane</keyword>
<feature type="transmembrane region" description="Helical" evidence="8">
    <location>
        <begin position="120"/>
        <end position="141"/>
    </location>
</feature>
<keyword evidence="2 8" id="KW-0796">Tight junction</keyword>
<dbReference type="Proteomes" id="UP000472263">
    <property type="component" value="Chromosome 2"/>
</dbReference>
<protein>
    <recommendedName>
        <fullName evidence="8">Claudin</fullName>
    </recommendedName>
</protein>
<feature type="transmembrane region" description="Helical" evidence="8">
    <location>
        <begin position="6"/>
        <end position="25"/>
    </location>
</feature>
<evidence type="ECO:0000256" key="2">
    <source>
        <dbReference type="ARBA" id="ARBA00022427"/>
    </source>
</evidence>
<accession>A0A667Y854</accession>
<keyword evidence="6 8" id="KW-1133">Transmembrane helix</keyword>
<evidence type="ECO:0000256" key="6">
    <source>
        <dbReference type="ARBA" id="ARBA00022989"/>
    </source>
</evidence>
<reference evidence="9" key="3">
    <citation type="submission" date="2025-09" db="UniProtKB">
        <authorList>
            <consortium name="Ensembl"/>
        </authorList>
    </citation>
    <scope>IDENTIFICATION</scope>
</reference>
<gene>
    <name evidence="9" type="primary">LOC115374876</name>
</gene>
<evidence type="ECO:0000256" key="4">
    <source>
        <dbReference type="ARBA" id="ARBA00022692"/>
    </source>
</evidence>
<dbReference type="GO" id="GO:0005198">
    <property type="term" value="F:structural molecule activity"/>
    <property type="evidence" value="ECO:0007669"/>
    <property type="project" value="InterPro"/>
</dbReference>
<dbReference type="AlphaFoldDB" id="A0A667Y854"/>
<evidence type="ECO:0000256" key="5">
    <source>
        <dbReference type="ARBA" id="ARBA00022949"/>
    </source>
</evidence>
<reference evidence="9" key="1">
    <citation type="submission" date="2019-06" db="EMBL/GenBank/DDBJ databases">
        <authorList>
            <consortium name="Wellcome Sanger Institute Data Sharing"/>
        </authorList>
    </citation>
    <scope>NUCLEOTIDE SEQUENCE [LARGE SCALE GENOMIC DNA]</scope>
</reference>
<evidence type="ECO:0000256" key="3">
    <source>
        <dbReference type="ARBA" id="ARBA00022475"/>
    </source>
</evidence>
<keyword evidence="5 8" id="KW-0965">Cell junction</keyword>
<evidence type="ECO:0000256" key="7">
    <source>
        <dbReference type="ARBA" id="ARBA00023136"/>
    </source>
</evidence>
<feature type="transmembrane region" description="Helical" evidence="8">
    <location>
        <begin position="83"/>
        <end position="108"/>
    </location>
</feature>
<dbReference type="Gene3D" id="1.20.140.150">
    <property type="match status" value="1"/>
</dbReference>
<keyword evidence="10" id="KW-1185">Reference proteome</keyword>
<dbReference type="PROSITE" id="PS51257">
    <property type="entry name" value="PROKAR_LIPOPROTEIN"/>
    <property type="match status" value="1"/>
</dbReference>